<evidence type="ECO:0000256" key="1">
    <source>
        <dbReference type="ARBA" id="ARBA00022737"/>
    </source>
</evidence>
<comment type="caution">
    <text evidence="5">The sequence shown here is derived from an EMBL/GenBank/DDBJ whole genome shotgun (WGS) entry which is preliminary data.</text>
</comment>
<feature type="compositionally biased region" description="Basic and acidic residues" evidence="3">
    <location>
        <begin position="531"/>
        <end position="542"/>
    </location>
</feature>
<dbReference type="Pfam" id="PF24883">
    <property type="entry name" value="NPHP3_N"/>
    <property type="match status" value="1"/>
</dbReference>
<organism evidence="5 6">
    <name type="scientific">Phomopsis amygdali</name>
    <name type="common">Fusicoccum amygdali</name>
    <dbReference type="NCBI Taxonomy" id="1214568"/>
    <lineage>
        <taxon>Eukaryota</taxon>
        <taxon>Fungi</taxon>
        <taxon>Dikarya</taxon>
        <taxon>Ascomycota</taxon>
        <taxon>Pezizomycotina</taxon>
        <taxon>Sordariomycetes</taxon>
        <taxon>Sordariomycetidae</taxon>
        <taxon>Diaporthales</taxon>
        <taxon>Diaporthaceae</taxon>
        <taxon>Diaporthe</taxon>
    </lineage>
</organism>
<evidence type="ECO:0000313" key="6">
    <source>
        <dbReference type="Proteomes" id="UP001265746"/>
    </source>
</evidence>
<keyword evidence="6" id="KW-1185">Reference proteome</keyword>
<dbReference type="InterPro" id="IPR056884">
    <property type="entry name" value="NPHP3-like_N"/>
</dbReference>
<gene>
    <name evidence="5" type="ORF">N8I77_009457</name>
</gene>
<dbReference type="AlphaFoldDB" id="A0AAD9SCP1"/>
<evidence type="ECO:0000313" key="5">
    <source>
        <dbReference type="EMBL" id="KAK2602963.1"/>
    </source>
</evidence>
<evidence type="ECO:0000256" key="2">
    <source>
        <dbReference type="PROSITE-ProRule" id="PRU00023"/>
    </source>
</evidence>
<dbReference type="EMBL" id="JAUJFL010000005">
    <property type="protein sequence ID" value="KAK2602963.1"/>
    <property type="molecule type" value="Genomic_DNA"/>
</dbReference>
<dbReference type="PROSITE" id="PS50088">
    <property type="entry name" value="ANK_REPEAT"/>
    <property type="match status" value="1"/>
</dbReference>
<keyword evidence="2" id="KW-0040">ANK repeat</keyword>
<dbReference type="InterPro" id="IPR036770">
    <property type="entry name" value="Ankyrin_rpt-contain_sf"/>
</dbReference>
<dbReference type="Pfam" id="PF00023">
    <property type="entry name" value="Ank"/>
    <property type="match status" value="1"/>
</dbReference>
<accession>A0AAD9SCP1</accession>
<dbReference type="Proteomes" id="UP001265746">
    <property type="component" value="Unassembled WGS sequence"/>
</dbReference>
<feature type="domain" description="Nephrocystin 3-like N-terminal" evidence="4">
    <location>
        <begin position="2"/>
        <end position="132"/>
    </location>
</feature>
<reference evidence="5" key="1">
    <citation type="submission" date="2023-06" db="EMBL/GenBank/DDBJ databases">
        <authorList>
            <person name="Noh H."/>
        </authorList>
    </citation>
    <scope>NUCLEOTIDE SEQUENCE</scope>
    <source>
        <strain evidence="5">DUCC20226</strain>
    </source>
</reference>
<feature type="repeat" description="ANK" evidence="2">
    <location>
        <begin position="458"/>
        <end position="490"/>
    </location>
</feature>
<evidence type="ECO:0000256" key="3">
    <source>
        <dbReference type="SAM" id="MobiDB-lite"/>
    </source>
</evidence>
<dbReference type="Gene3D" id="1.25.40.20">
    <property type="entry name" value="Ankyrin repeat-containing domain"/>
    <property type="match status" value="2"/>
</dbReference>
<evidence type="ECO:0000259" key="4">
    <source>
        <dbReference type="Pfam" id="PF24883"/>
    </source>
</evidence>
<sequence length="710" mass="80383">MESIVERLQAKAPVVTLYCEYGHRKVQTRQALLCSAMRQLLEHCQGLPKVLAQAWTRYGTSPEGLPDEECPVLLKTLVHQLGRCFLIIDGVDEYISLSEQSTPSRYPVDIVDDLEDIAQECSNQCRVLIASREDTYRAYKDDESLKNSAYDIEVIAREEDIRTYVKSAISDPQNKFSHRIMLQREENKDLKDLIVDTLTLKSQGIFLLPRLHLAELGQELGNAPDLKDALGRLPSRLFDVYERALQRVREQDRPDRDHEKSDMLIVEMVLCCARQFTLHELQHCLATRMGAVDIDESVVQSYSTDVMLSRTAGLLSIEDDEKVRFMHHTVDDYLESPEVFEQNFSNGHLTLAQKCRTYVQLTPFKEPSAPISVLHEDYPFLRYAANYLGYHMSACIKGGLMSIDQAREFLENINPGASLQVVSSKIIHLAILWCVEPVVQSLVADASNTDLKQTTGFKDQTPLHLAERTGSVFSVRVLLETHVDVTATEDEGRTALDFVLMRPWRDTILRIWDWHNLIVFRFLPKENEKYSREPKTAAKDNQCKTSRPDGNSAAGSSLKRKALEICRVSKTPNMNIWSELRGSRPNEKQYAPLAAFTAGSSKLNLSDSEAEVEEMPVDAGVDVDLVKVEETTPLQLADLFAKEGVVERLLRQRANPTVTGLLGLSSLDIALIWVENEPNNAVFKTISHQIHLSMEEAELLQKKVEFLDLP</sequence>
<dbReference type="PANTHER" id="PTHR10039">
    <property type="entry name" value="AMELOGENIN"/>
    <property type="match status" value="1"/>
</dbReference>
<dbReference type="SUPFAM" id="SSF48403">
    <property type="entry name" value="Ankyrin repeat"/>
    <property type="match status" value="1"/>
</dbReference>
<dbReference type="PROSITE" id="PS50297">
    <property type="entry name" value="ANK_REP_REGION"/>
    <property type="match status" value="1"/>
</dbReference>
<feature type="region of interest" description="Disordered" evidence="3">
    <location>
        <begin position="531"/>
        <end position="556"/>
    </location>
</feature>
<dbReference type="InterPro" id="IPR002110">
    <property type="entry name" value="Ankyrin_rpt"/>
</dbReference>
<feature type="compositionally biased region" description="Polar residues" evidence="3">
    <location>
        <begin position="543"/>
        <end position="555"/>
    </location>
</feature>
<keyword evidence="1" id="KW-0677">Repeat</keyword>
<proteinExistence type="predicted"/>
<protein>
    <recommendedName>
        <fullName evidence="4">Nephrocystin 3-like N-terminal domain-containing protein</fullName>
    </recommendedName>
</protein>
<name>A0AAD9SCP1_PHOAM</name>